<evidence type="ECO:0000259" key="10">
    <source>
        <dbReference type="SMART" id="SM00965"/>
    </source>
</evidence>
<comment type="similarity">
    <text evidence="2">Belongs to the bacterial secretin family. PilQ subfamily.</text>
</comment>
<evidence type="ECO:0000256" key="5">
    <source>
        <dbReference type="ARBA" id="ARBA00022927"/>
    </source>
</evidence>
<reference evidence="11 12" key="1">
    <citation type="journal article" date="2019" name="ISME J.">
        <title>Candidatus Macondimonas diazotrophica, a novel gammaproteobacterial genus dominating crude-oil-contaminated coastal sediments.</title>
        <authorList>
            <person name="Karthikeyan S."/>
            <person name="Konstantinidis K."/>
        </authorList>
    </citation>
    <scope>NUCLEOTIDE SEQUENCE [LARGE SCALE GENOMIC DNA]</scope>
    <source>
        <strain evidence="11 12">KTK01</strain>
    </source>
</reference>
<comment type="subcellular location">
    <subcellularLocation>
        <location evidence="1 8">Cell outer membrane</location>
    </subcellularLocation>
</comment>
<dbReference type="Pfam" id="PF00263">
    <property type="entry name" value="Secretin"/>
    <property type="match status" value="1"/>
</dbReference>
<dbReference type="Gene3D" id="3.30.1370.120">
    <property type="match status" value="1"/>
</dbReference>
<dbReference type="RefSeq" id="WP_135281338.1">
    <property type="nucleotide sequence ID" value="NZ_SRIO01000005.1"/>
</dbReference>
<dbReference type="OrthoDB" id="9775455at2"/>
<dbReference type="PANTHER" id="PTHR30604:SF1">
    <property type="entry name" value="DNA UTILIZATION PROTEIN HOFQ"/>
    <property type="match status" value="1"/>
</dbReference>
<keyword evidence="3 8" id="KW-0813">Transport</keyword>
<dbReference type="AlphaFoldDB" id="A0A4Z0FBG4"/>
<organism evidence="11 12">
    <name type="scientific">Candidatus Macondimonas diazotrophica</name>
    <dbReference type="NCBI Taxonomy" id="2305248"/>
    <lineage>
        <taxon>Bacteria</taxon>
        <taxon>Pseudomonadati</taxon>
        <taxon>Pseudomonadota</taxon>
        <taxon>Gammaproteobacteria</taxon>
        <taxon>Chromatiales</taxon>
        <taxon>Ectothiorhodospiraceae</taxon>
        <taxon>Candidatus Macondimonas</taxon>
    </lineage>
</organism>
<evidence type="ECO:0000256" key="6">
    <source>
        <dbReference type="ARBA" id="ARBA00023136"/>
    </source>
</evidence>
<keyword evidence="5" id="KW-0653">Protein transport</keyword>
<gene>
    <name evidence="11" type="ORF">E4680_05215</name>
</gene>
<evidence type="ECO:0000256" key="2">
    <source>
        <dbReference type="ARBA" id="ARBA00006304"/>
    </source>
</evidence>
<evidence type="ECO:0000256" key="8">
    <source>
        <dbReference type="RuleBase" id="RU004004"/>
    </source>
</evidence>
<evidence type="ECO:0000256" key="3">
    <source>
        <dbReference type="ARBA" id="ARBA00022448"/>
    </source>
</evidence>
<dbReference type="Gene3D" id="2.60.40.3470">
    <property type="match status" value="1"/>
</dbReference>
<dbReference type="Proteomes" id="UP000297890">
    <property type="component" value="Unassembled WGS sequence"/>
</dbReference>
<dbReference type="Gene3D" id="2.60.40.3500">
    <property type="match status" value="1"/>
</dbReference>
<keyword evidence="12" id="KW-1185">Reference proteome</keyword>
<dbReference type="Gene3D" id="3.30.1370.130">
    <property type="match status" value="1"/>
</dbReference>
<dbReference type="Pfam" id="PF03958">
    <property type="entry name" value="Secretin_N"/>
    <property type="match status" value="1"/>
</dbReference>
<keyword evidence="7" id="KW-0998">Cell outer membrane</keyword>
<evidence type="ECO:0000256" key="4">
    <source>
        <dbReference type="ARBA" id="ARBA00022729"/>
    </source>
</evidence>
<dbReference type="GO" id="GO:0009279">
    <property type="term" value="C:cell outer membrane"/>
    <property type="evidence" value="ECO:0007669"/>
    <property type="project" value="UniProtKB-SubCell"/>
</dbReference>
<dbReference type="InterPro" id="IPR005644">
    <property type="entry name" value="NolW-like"/>
</dbReference>
<dbReference type="InterPro" id="IPR038591">
    <property type="entry name" value="NolW-like_sf"/>
</dbReference>
<keyword evidence="6" id="KW-0472">Membrane</keyword>
<dbReference type="GO" id="GO:0009306">
    <property type="term" value="P:protein secretion"/>
    <property type="evidence" value="ECO:0007669"/>
    <property type="project" value="InterPro"/>
</dbReference>
<dbReference type="PROSITE" id="PS00875">
    <property type="entry name" value="T2SP_D"/>
    <property type="match status" value="1"/>
</dbReference>
<comment type="caution">
    <text evidence="11">The sequence shown here is derived from an EMBL/GenBank/DDBJ whole genome shotgun (WGS) entry which is preliminary data.</text>
</comment>
<dbReference type="InterPro" id="IPR051808">
    <property type="entry name" value="Type_IV_pilus_biogenesis"/>
</dbReference>
<dbReference type="Pfam" id="PF11741">
    <property type="entry name" value="AMIN"/>
    <property type="match status" value="2"/>
</dbReference>
<protein>
    <submittedName>
        <fullName evidence="11">Type IV pilus secretin PilQ</fullName>
    </submittedName>
</protein>
<evidence type="ECO:0000256" key="7">
    <source>
        <dbReference type="ARBA" id="ARBA00023237"/>
    </source>
</evidence>
<dbReference type="InterPro" id="IPR011662">
    <property type="entry name" value="Secretin/TonB_short_N"/>
</dbReference>
<dbReference type="PANTHER" id="PTHR30604">
    <property type="entry name" value="PROTEIN TRANSPORT PROTEIN HOFQ"/>
    <property type="match status" value="1"/>
</dbReference>
<dbReference type="PRINTS" id="PR00811">
    <property type="entry name" value="BCTERIALGSPD"/>
</dbReference>
<feature type="region of interest" description="Disordered" evidence="9">
    <location>
        <begin position="133"/>
        <end position="155"/>
    </location>
</feature>
<dbReference type="EMBL" id="SRIO01000005">
    <property type="protein sequence ID" value="TFZ83038.1"/>
    <property type="molecule type" value="Genomic_DNA"/>
</dbReference>
<evidence type="ECO:0000256" key="9">
    <source>
        <dbReference type="SAM" id="MobiDB-lite"/>
    </source>
</evidence>
<evidence type="ECO:0000256" key="1">
    <source>
        <dbReference type="ARBA" id="ARBA00004442"/>
    </source>
</evidence>
<dbReference type="InterPro" id="IPR021731">
    <property type="entry name" value="AMIN_dom"/>
</dbReference>
<evidence type="ECO:0000313" key="11">
    <source>
        <dbReference type="EMBL" id="TFZ83038.1"/>
    </source>
</evidence>
<evidence type="ECO:0000313" key="12">
    <source>
        <dbReference type="Proteomes" id="UP000297890"/>
    </source>
</evidence>
<dbReference type="InterPro" id="IPR004846">
    <property type="entry name" value="T2SS/T3SS_dom"/>
</dbReference>
<proteinExistence type="inferred from homology"/>
<dbReference type="NCBIfam" id="TIGR02515">
    <property type="entry name" value="IV_pilus_PilQ"/>
    <property type="match status" value="1"/>
</dbReference>
<feature type="domain" description="Secretin/TonB short N-terminal" evidence="10">
    <location>
        <begin position="302"/>
        <end position="350"/>
    </location>
</feature>
<dbReference type="InterPro" id="IPR004845">
    <property type="entry name" value="T2SS_GspD_CS"/>
</dbReference>
<keyword evidence="4" id="KW-0732">Signal</keyword>
<dbReference type="InterPro" id="IPR001775">
    <property type="entry name" value="GspD/PilQ"/>
</dbReference>
<dbReference type="SMART" id="SM00965">
    <property type="entry name" value="STN"/>
    <property type="match status" value="1"/>
</dbReference>
<sequence>MHVHKPSFRWQSLLSFGFLWAFLVAAAHAELALERVETSRRGATQLDISLILSGPAPEPRVFTTRMPSRIALDLPQVTNRARQRSFPVGIGLTQAVQVAEARGRTRVVIELTELPQYQTRIDGNRIIVTLDNQRVPPPMPTPAYTRQSEARMPSVRSDGIKSLDFRRGEQGEGEIVITLPDPKVTMDMTQRGEDTLVTLNKAVLPEMLRQRLDVRDFATPVYSIEARQNGPDAVLTIRAAPNAEAMAYQTDGTLTIAFRTPARREEPGSAIGRFGGGAPVSLNFQNVETRTLLQILADVSGRNIVLSDSISGTMALRLQNVPWDQALEIIMQSRGLALREVGDTLMIAPSTEIAAFRDQQRKAEQAAPMRSEFIQVNYAKAKDLAALLKSEGRNLLSAQGQVSVDERTNTLLVMDTANRLGEIRDLVTKLDIPVTQVLIEARIVVASDDFSRDLGARFGFTGIDSFEKQRGLNVLSGTLAGTDTSVAGSLDSRIDNGTVFPTEIPTGEGGFPQRLNINLPATPAGGTPASIALAILGQDFLVDLELSALQAEGKGEILSNPRVLTANQKTASIRQGVEIPYQQSAGGSSGGTSIAFKEAVLSLEVTPQITPDNRVIMDLKVTRDNVGQLVPTGTGGFVPSIDKRELNTQVLVSNGETIVLGGVYEQETNDTVNKVPLLGDIPLLGALFRQTSKANTKRELLIFITPKIVQEGLAMAP</sequence>
<name>A0A4Z0FBG4_9GAMM</name>
<dbReference type="InterPro" id="IPR013355">
    <property type="entry name" value="Pilus_4_PilQ"/>
</dbReference>
<accession>A0A4Z0FBG4</accession>